<dbReference type="Proteomes" id="UP000664357">
    <property type="component" value="Unassembled WGS sequence"/>
</dbReference>
<sequence length="387" mass="45450">MTTKKLQQTQLFSMGRPGLQRRFWDHFEMYHSIQHIVESSIVMLLRNAFSPFDFSYMAQDLICHIFLESDVKELAPVRHFCVYFEEFFTPEDWKKVLDRLFENHEEYLAVTKFTRDKTDHLHKMLHSGNREAKELMNIATVYRDANGKKHRFTLKDVDPCYSIEETTDLLSILNTLTLFEKDGVRRFTELVRYTYLPTEPIYDSERESEPAVDLVKVLQPRVTEALSILIKLEVVEEDSSEDPVLFVDSSDYLKNNTYAGKTPEETTDFLLDGFTLPLETDDTEMINRILTAFVRGIQLKDAKPEFLLDDIPNSDPENEPSNSNARNSPLEKLSKNDKGKQPSKNRKKKQSTYEGPEKIRQRKEQHEKKQLKRRLDKKLGKKKKKRK</sequence>
<evidence type="ECO:0000256" key="1">
    <source>
        <dbReference type="SAM" id="MobiDB-lite"/>
    </source>
</evidence>
<feature type="region of interest" description="Disordered" evidence="1">
    <location>
        <begin position="308"/>
        <end position="387"/>
    </location>
</feature>
<proteinExistence type="predicted"/>
<evidence type="ECO:0000313" key="3">
    <source>
        <dbReference type="Proteomes" id="UP000664357"/>
    </source>
</evidence>
<accession>A0ABV0EX80</accession>
<keyword evidence="3" id="KW-1185">Reference proteome</keyword>
<dbReference type="EMBL" id="JAFREL020000007">
    <property type="protein sequence ID" value="MEO1773126.1"/>
    <property type="molecule type" value="Genomic_DNA"/>
</dbReference>
<evidence type="ECO:0000313" key="2">
    <source>
        <dbReference type="EMBL" id="MEO1773126.1"/>
    </source>
</evidence>
<organism evidence="2 3">
    <name type="scientific">Candidatus Enterococcus ferrettii</name>
    <dbReference type="NCBI Taxonomy" id="2815324"/>
    <lineage>
        <taxon>Bacteria</taxon>
        <taxon>Bacillati</taxon>
        <taxon>Bacillota</taxon>
        <taxon>Bacilli</taxon>
        <taxon>Lactobacillales</taxon>
        <taxon>Enterococcaceae</taxon>
        <taxon>Enterococcus</taxon>
    </lineage>
</organism>
<name>A0ABV0EX80_9ENTE</name>
<gene>
    <name evidence="2" type="ORF">JZO67_005110</name>
</gene>
<protein>
    <submittedName>
        <fullName evidence="2">Uncharacterized protein</fullName>
    </submittedName>
</protein>
<feature type="compositionally biased region" description="Low complexity" evidence="1">
    <location>
        <begin position="313"/>
        <end position="324"/>
    </location>
</feature>
<feature type="compositionally biased region" description="Basic residues" evidence="1">
    <location>
        <begin position="369"/>
        <end position="387"/>
    </location>
</feature>
<dbReference type="RefSeq" id="WP_207701180.1">
    <property type="nucleotide sequence ID" value="NZ_JAFREL020000007.1"/>
</dbReference>
<feature type="compositionally biased region" description="Basic residues" evidence="1">
    <location>
        <begin position="341"/>
        <end position="350"/>
    </location>
</feature>
<reference evidence="2 3" key="1">
    <citation type="submission" date="2024-02" db="EMBL/GenBank/DDBJ databases">
        <title>The Genome Sequence of Enterococcus sp. DIV0159.</title>
        <authorList>
            <person name="Earl A."/>
            <person name="Manson A."/>
            <person name="Gilmore M."/>
            <person name="Sanders J."/>
            <person name="Shea T."/>
            <person name="Howe W."/>
            <person name="Livny J."/>
            <person name="Cuomo C."/>
            <person name="Neafsey D."/>
            <person name="Birren B."/>
        </authorList>
    </citation>
    <scope>NUCLEOTIDE SEQUENCE [LARGE SCALE GENOMIC DNA]</scope>
    <source>
        <strain evidence="2 3">665A</strain>
    </source>
</reference>
<feature type="compositionally biased region" description="Basic and acidic residues" evidence="1">
    <location>
        <begin position="355"/>
        <end position="368"/>
    </location>
</feature>
<comment type="caution">
    <text evidence="2">The sequence shown here is derived from an EMBL/GenBank/DDBJ whole genome shotgun (WGS) entry which is preliminary data.</text>
</comment>